<dbReference type="AlphaFoldDB" id="A0A1I5NP99"/>
<evidence type="ECO:0000256" key="1">
    <source>
        <dbReference type="SAM" id="MobiDB-lite"/>
    </source>
</evidence>
<organism evidence="4 5">
    <name type="scientific">Halolactibacillus halophilus</name>
    <dbReference type="NCBI Taxonomy" id="306540"/>
    <lineage>
        <taxon>Bacteria</taxon>
        <taxon>Bacillati</taxon>
        <taxon>Bacillota</taxon>
        <taxon>Bacilli</taxon>
        <taxon>Bacillales</taxon>
        <taxon>Bacillaceae</taxon>
        <taxon>Halolactibacillus</taxon>
    </lineage>
</organism>
<dbReference type="PROSITE" id="PS51257">
    <property type="entry name" value="PROKAR_LIPOPROTEIN"/>
    <property type="match status" value="1"/>
</dbReference>
<feature type="compositionally biased region" description="Acidic residues" evidence="1">
    <location>
        <begin position="384"/>
        <end position="395"/>
    </location>
</feature>
<feature type="region of interest" description="Disordered" evidence="1">
    <location>
        <begin position="339"/>
        <end position="402"/>
    </location>
</feature>
<dbReference type="Pfam" id="PF14262">
    <property type="entry name" value="Cthe_2159"/>
    <property type="match status" value="1"/>
</dbReference>
<keyword evidence="2" id="KW-0732">Signal</keyword>
<feature type="chain" id="PRO_5038566156" description="Carbohydrate-binding domain-containing protein" evidence="2">
    <location>
        <begin position="22"/>
        <end position="692"/>
    </location>
</feature>
<dbReference type="InterPro" id="IPR025584">
    <property type="entry name" value="Cthe_2159"/>
</dbReference>
<feature type="signal peptide" evidence="2">
    <location>
        <begin position="1"/>
        <end position="21"/>
    </location>
</feature>
<evidence type="ECO:0000313" key="6">
    <source>
        <dbReference type="Proteomes" id="UP000321547"/>
    </source>
</evidence>
<dbReference type="STRING" id="306540.SAMN05421839_11048"/>
<evidence type="ECO:0000313" key="5">
    <source>
        <dbReference type="Proteomes" id="UP000242243"/>
    </source>
</evidence>
<dbReference type="Proteomes" id="UP000242243">
    <property type="component" value="Unassembled WGS sequence"/>
</dbReference>
<accession>A0A1I5NP99</accession>
<evidence type="ECO:0008006" key="7">
    <source>
        <dbReference type="Google" id="ProtNLM"/>
    </source>
</evidence>
<reference evidence="3 6" key="2">
    <citation type="submission" date="2019-07" db="EMBL/GenBank/DDBJ databases">
        <title>Whole genome shotgun sequence of Halolactibacillus halophilus NBRC 100868.</title>
        <authorList>
            <person name="Hosoyama A."/>
            <person name="Uohara A."/>
            <person name="Ohji S."/>
            <person name="Ichikawa N."/>
        </authorList>
    </citation>
    <scope>NUCLEOTIDE SEQUENCE [LARGE SCALE GENOMIC DNA]</scope>
    <source>
        <strain evidence="3 6">NBRC 100868</strain>
    </source>
</reference>
<name>A0A1I5NP99_9BACI</name>
<dbReference type="EMBL" id="FOXC01000010">
    <property type="protein sequence ID" value="SFP23480.1"/>
    <property type="molecule type" value="Genomic_DNA"/>
</dbReference>
<sequence length="692" mass="73223">MKKLITAALALLLLLVGCSTNQTESNVTTTSGDYSIKTIEEIPLHTEWSDDATFVTLDNDVITIDGNNAVSQQAGDVYIRTSGTYVFSGQYTAGSIIVDQEDEGIVNLILNEATIETSQSSAIQVEQADETIISVVPDTANQLISTTTTTNDDLTAVLYSSDNLVINGSGTLTVTSSSNDAITGRDDLFITEVDLYVNAIDDGIVGRDLAYISDSTITATVGGDGIKTTNDEEDQGNLVILSSDVTINSDADGIQSIASLYIEEGNYDLTTGEGHPDTIDVPVEQGHQQPQMPIEADINVIKDELVNNNTFSADVEDELKTAESLEEIRLILEEAGELEALTPPGAINEGPEQGATPPGRREIAGGTNDRMPPRDNDQNGIAPDLDDERADETSEDTSSTKGLKAGSDLVIVNGTFSIDSLDDSIHSDETLTIEDGEFTLLTGDDAIHADRSLIVNGGSIDIDMSYEGMEANQVTINDGVLHITAMDDGINTGMGWSDNTTDEVGYLHFNGGQTIIDATGDGIDSNATIELNDGLLLINGPTTMREGAIDYDDTFEINGGTLIAAGNSNMAQVASDTSNQNAILYKLNDLVANETIAITDSDGNIITAFTPSKSYDSIVISTPELPVGDTYTLFTGATVEGESEDGLYTEGNIIDYDTSVTFELNDTITHITSDGISETSLTVIGDGVGPNG</sequence>
<evidence type="ECO:0000313" key="3">
    <source>
        <dbReference type="EMBL" id="GEM01407.1"/>
    </source>
</evidence>
<dbReference type="OrthoDB" id="9812829at2"/>
<reference evidence="4 5" key="1">
    <citation type="submission" date="2016-10" db="EMBL/GenBank/DDBJ databases">
        <authorList>
            <person name="de Groot N.N."/>
        </authorList>
    </citation>
    <scope>NUCLEOTIDE SEQUENCE [LARGE SCALE GENOMIC DNA]</scope>
    <source>
        <strain evidence="4 5">DSM 17073</strain>
    </source>
</reference>
<dbReference type="EMBL" id="BJWI01000009">
    <property type="protein sequence ID" value="GEM01407.1"/>
    <property type="molecule type" value="Genomic_DNA"/>
</dbReference>
<keyword evidence="6" id="KW-1185">Reference proteome</keyword>
<dbReference type="Proteomes" id="UP000321547">
    <property type="component" value="Unassembled WGS sequence"/>
</dbReference>
<dbReference type="RefSeq" id="WP_089831182.1">
    <property type="nucleotide sequence ID" value="NZ_BJWI01000009.1"/>
</dbReference>
<evidence type="ECO:0000256" key="2">
    <source>
        <dbReference type="SAM" id="SignalP"/>
    </source>
</evidence>
<proteinExistence type="predicted"/>
<gene>
    <name evidence="3" type="ORF">HHA03_09390</name>
    <name evidence="4" type="ORF">SAMN05421839_11048</name>
</gene>
<protein>
    <recommendedName>
        <fullName evidence="7">Carbohydrate-binding domain-containing protein</fullName>
    </recommendedName>
</protein>
<evidence type="ECO:0000313" key="4">
    <source>
        <dbReference type="EMBL" id="SFP23480.1"/>
    </source>
</evidence>